<gene>
    <name evidence="1" type="ORF">TNIN_319221</name>
</gene>
<sequence length="103" mass="11524">MLPWVARVFLSGTSCSEKVDVDRFVRLLTNQNVSRVKTILSSDRRMSIRMIADELSIPQTQVYEIVTENLAMRSVREVCALSVIRGAKCQKESDLPGSSSSCE</sequence>
<keyword evidence="2" id="KW-1185">Reference proteome</keyword>
<proteinExistence type="predicted"/>
<organism evidence="1 2">
    <name type="scientific">Trichonephila inaurata madagascariensis</name>
    <dbReference type="NCBI Taxonomy" id="2747483"/>
    <lineage>
        <taxon>Eukaryota</taxon>
        <taxon>Metazoa</taxon>
        <taxon>Ecdysozoa</taxon>
        <taxon>Arthropoda</taxon>
        <taxon>Chelicerata</taxon>
        <taxon>Arachnida</taxon>
        <taxon>Araneae</taxon>
        <taxon>Araneomorphae</taxon>
        <taxon>Entelegynae</taxon>
        <taxon>Araneoidea</taxon>
        <taxon>Nephilidae</taxon>
        <taxon>Trichonephila</taxon>
        <taxon>Trichonephila inaurata</taxon>
    </lineage>
</organism>
<evidence type="ECO:0000313" key="2">
    <source>
        <dbReference type="Proteomes" id="UP000886998"/>
    </source>
</evidence>
<dbReference type="EMBL" id="BMAV01011116">
    <property type="protein sequence ID" value="GFY56725.1"/>
    <property type="molecule type" value="Genomic_DNA"/>
</dbReference>
<name>A0A8X6XQB4_9ARAC</name>
<reference evidence="1" key="1">
    <citation type="submission" date="2020-08" db="EMBL/GenBank/DDBJ databases">
        <title>Multicomponent nature underlies the extraordinary mechanical properties of spider dragline silk.</title>
        <authorList>
            <person name="Kono N."/>
            <person name="Nakamura H."/>
            <person name="Mori M."/>
            <person name="Yoshida Y."/>
            <person name="Ohtoshi R."/>
            <person name="Malay A.D."/>
            <person name="Moran D.A.P."/>
            <person name="Tomita M."/>
            <person name="Numata K."/>
            <person name="Arakawa K."/>
        </authorList>
    </citation>
    <scope>NUCLEOTIDE SEQUENCE</scope>
</reference>
<dbReference type="OrthoDB" id="6433552at2759"/>
<evidence type="ECO:0000313" key="1">
    <source>
        <dbReference type="EMBL" id="GFY56725.1"/>
    </source>
</evidence>
<protein>
    <submittedName>
        <fullName evidence="1">Uncharacterized protein</fullName>
    </submittedName>
</protein>
<dbReference type="Proteomes" id="UP000886998">
    <property type="component" value="Unassembled WGS sequence"/>
</dbReference>
<comment type="caution">
    <text evidence="1">The sequence shown here is derived from an EMBL/GenBank/DDBJ whole genome shotgun (WGS) entry which is preliminary data.</text>
</comment>
<dbReference type="AlphaFoldDB" id="A0A8X6XQB4"/>
<accession>A0A8X6XQB4</accession>